<dbReference type="PANTHER" id="PTHR13437:SF2">
    <property type="entry name" value="NUCLEOPORIN P58_P45"/>
    <property type="match status" value="1"/>
</dbReference>
<evidence type="ECO:0000256" key="6">
    <source>
        <dbReference type="ARBA" id="ARBA00023132"/>
    </source>
</evidence>
<dbReference type="GO" id="GO:0008139">
    <property type="term" value="F:nuclear localization sequence binding"/>
    <property type="evidence" value="ECO:0007669"/>
    <property type="project" value="InterPro"/>
</dbReference>
<evidence type="ECO:0000256" key="1">
    <source>
        <dbReference type="ARBA" id="ARBA00004567"/>
    </source>
</evidence>
<organism evidence="9 10">
    <name type="scientific">Paraglomus occultum</name>
    <dbReference type="NCBI Taxonomy" id="144539"/>
    <lineage>
        <taxon>Eukaryota</taxon>
        <taxon>Fungi</taxon>
        <taxon>Fungi incertae sedis</taxon>
        <taxon>Mucoromycota</taxon>
        <taxon>Glomeromycotina</taxon>
        <taxon>Glomeromycetes</taxon>
        <taxon>Paraglomerales</taxon>
        <taxon>Paraglomeraceae</taxon>
        <taxon>Paraglomus</taxon>
    </lineage>
</organism>
<dbReference type="Pfam" id="PF15967">
    <property type="entry name" value="Nucleoporin_FG2"/>
    <property type="match status" value="1"/>
</dbReference>
<keyword evidence="2" id="KW-0813">Transport</keyword>
<evidence type="ECO:0000313" key="10">
    <source>
        <dbReference type="Proteomes" id="UP000789572"/>
    </source>
</evidence>
<dbReference type="GO" id="GO:0005643">
    <property type="term" value="C:nuclear pore"/>
    <property type="evidence" value="ECO:0007669"/>
    <property type="project" value="UniProtKB-SubCell"/>
</dbReference>
<keyword evidence="5" id="KW-0811">Translocation</keyword>
<sequence>MFGQTSKPLTFGFGASTNTQTSATPSFGGWSSTTTSNTAFALGSTSKPGGLFGASTTGVGLGGLGTFGGQSQGSLSTGFSLGGNKPPQLSTGLGGLGGGLSGNFGGQSGFSSGLYSASHAPTGSGFTLGGNLGGTTATQQVTGLESITRATKFIDLPEDVKKHFLTVEYDRNYIEQQKKVSGTIKTTLLPDAKARHEEIAKQVHQVTTKVIRLRNHLETDERVVKDLLQNFERQRVYMDHAVRVSESMEKDDRYHQVSGHGALKYFQDLIISLKERLDQYNEYIQELERHMSAVTQATNEQALKNAISDTLRFQHDSFMVVTGKIASLHEAVDQLRKDYLEYRRIRFGDTHNPFIDKSWNRGN</sequence>
<dbReference type="GO" id="GO:0015031">
    <property type="term" value="P:protein transport"/>
    <property type="evidence" value="ECO:0007669"/>
    <property type="project" value="UniProtKB-KW"/>
</dbReference>
<keyword evidence="3" id="KW-0509">mRNA transport</keyword>
<gene>
    <name evidence="9" type="ORF">POCULU_LOCUS37</name>
</gene>
<protein>
    <submittedName>
        <fullName evidence="9">6543_t:CDS:1</fullName>
    </submittedName>
</protein>
<feature type="coiled-coil region" evidence="8">
    <location>
        <begin position="270"/>
        <end position="300"/>
    </location>
</feature>
<evidence type="ECO:0000256" key="4">
    <source>
        <dbReference type="ARBA" id="ARBA00022927"/>
    </source>
</evidence>
<keyword evidence="6" id="KW-0906">Nuclear pore complex</keyword>
<comment type="subcellular location">
    <subcellularLocation>
        <location evidence="1">Nucleus</location>
        <location evidence="1">Nuclear pore complex</location>
    </subcellularLocation>
</comment>
<evidence type="ECO:0000256" key="5">
    <source>
        <dbReference type="ARBA" id="ARBA00023010"/>
    </source>
</evidence>
<proteinExistence type="predicted"/>
<keyword evidence="7" id="KW-0539">Nucleus</keyword>
<accession>A0A9N8YWJ9</accession>
<dbReference type="InterPro" id="IPR024882">
    <property type="entry name" value="NUP58/p45/49"/>
</dbReference>
<evidence type="ECO:0000256" key="2">
    <source>
        <dbReference type="ARBA" id="ARBA00022448"/>
    </source>
</evidence>
<dbReference type="GO" id="GO:0051028">
    <property type="term" value="P:mRNA transport"/>
    <property type="evidence" value="ECO:0007669"/>
    <property type="project" value="UniProtKB-KW"/>
</dbReference>
<dbReference type="Proteomes" id="UP000789572">
    <property type="component" value="Unassembled WGS sequence"/>
</dbReference>
<dbReference type="AlphaFoldDB" id="A0A9N8YWJ9"/>
<dbReference type="Gene3D" id="6.10.140.1350">
    <property type="match status" value="1"/>
</dbReference>
<name>A0A9N8YWJ9_9GLOM</name>
<dbReference type="PANTHER" id="PTHR13437">
    <property type="entry name" value="NUCLEOPORIN P58/P45 NUCLEOPORIN-LIKE PROTEIN 1"/>
    <property type="match status" value="1"/>
</dbReference>
<reference evidence="9" key="1">
    <citation type="submission" date="2021-06" db="EMBL/GenBank/DDBJ databases">
        <authorList>
            <person name="Kallberg Y."/>
            <person name="Tangrot J."/>
            <person name="Rosling A."/>
        </authorList>
    </citation>
    <scope>NUCLEOTIDE SEQUENCE</scope>
    <source>
        <strain evidence="9">IA702</strain>
    </source>
</reference>
<dbReference type="GO" id="GO:0017056">
    <property type="term" value="F:structural constituent of nuclear pore"/>
    <property type="evidence" value="ECO:0007669"/>
    <property type="project" value="InterPro"/>
</dbReference>
<evidence type="ECO:0000313" key="9">
    <source>
        <dbReference type="EMBL" id="CAG8451220.1"/>
    </source>
</evidence>
<evidence type="ECO:0000256" key="3">
    <source>
        <dbReference type="ARBA" id="ARBA00022816"/>
    </source>
</evidence>
<dbReference type="OrthoDB" id="2538017at2759"/>
<evidence type="ECO:0000256" key="8">
    <source>
        <dbReference type="SAM" id="Coils"/>
    </source>
</evidence>
<keyword evidence="4" id="KW-0653">Protein transport</keyword>
<evidence type="ECO:0000256" key="7">
    <source>
        <dbReference type="ARBA" id="ARBA00023242"/>
    </source>
</evidence>
<keyword evidence="10" id="KW-1185">Reference proteome</keyword>
<comment type="caution">
    <text evidence="9">The sequence shown here is derived from an EMBL/GenBank/DDBJ whole genome shotgun (WGS) entry which is preliminary data.</text>
</comment>
<keyword evidence="8" id="KW-0175">Coiled coil</keyword>
<dbReference type="EMBL" id="CAJVPJ010000002">
    <property type="protein sequence ID" value="CAG8451220.1"/>
    <property type="molecule type" value="Genomic_DNA"/>
</dbReference>